<evidence type="ECO:0000313" key="3">
    <source>
        <dbReference type="Proteomes" id="UP001301769"/>
    </source>
</evidence>
<reference evidence="2" key="1">
    <citation type="journal article" date="2023" name="Mol. Phylogenet. Evol.">
        <title>Genome-scale phylogeny and comparative genomics of the fungal order Sordariales.</title>
        <authorList>
            <person name="Hensen N."/>
            <person name="Bonometti L."/>
            <person name="Westerberg I."/>
            <person name="Brannstrom I.O."/>
            <person name="Guillou S."/>
            <person name="Cros-Aarteil S."/>
            <person name="Calhoun S."/>
            <person name="Haridas S."/>
            <person name="Kuo A."/>
            <person name="Mondo S."/>
            <person name="Pangilinan J."/>
            <person name="Riley R."/>
            <person name="LaButti K."/>
            <person name="Andreopoulos B."/>
            <person name="Lipzen A."/>
            <person name="Chen C."/>
            <person name="Yan M."/>
            <person name="Daum C."/>
            <person name="Ng V."/>
            <person name="Clum A."/>
            <person name="Steindorff A."/>
            <person name="Ohm R.A."/>
            <person name="Martin F."/>
            <person name="Silar P."/>
            <person name="Natvig D.O."/>
            <person name="Lalanne C."/>
            <person name="Gautier V."/>
            <person name="Ament-Velasquez S.L."/>
            <person name="Kruys A."/>
            <person name="Hutchinson M.I."/>
            <person name="Powell A.J."/>
            <person name="Barry K."/>
            <person name="Miller A.N."/>
            <person name="Grigoriev I.V."/>
            <person name="Debuchy R."/>
            <person name="Gladieux P."/>
            <person name="Hiltunen Thoren M."/>
            <person name="Johannesson H."/>
        </authorList>
    </citation>
    <scope>NUCLEOTIDE SEQUENCE</scope>
    <source>
        <strain evidence="2">PSN293</strain>
    </source>
</reference>
<accession>A0AAN6XUP2</accession>
<dbReference type="EMBL" id="MU858698">
    <property type="protein sequence ID" value="KAK4205880.1"/>
    <property type="molecule type" value="Genomic_DNA"/>
</dbReference>
<keyword evidence="3" id="KW-1185">Reference proteome</keyword>
<dbReference type="Proteomes" id="UP001301769">
    <property type="component" value="Unassembled WGS sequence"/>
</dbReference>
<gene>
    <name evidence="2" type="ORF">QBC37DRAFT_301919</name>
</gene>
<keyword evidence="1" id="KW-0175">Coiled coil</keyword>
<evidence type="ECO:0000256" key="1">
    <source>
        <dbReference type="SAM" id="Coils"/>
    </source>
</evidence>
<proteinExistence type="predicted"/>
<organism evidence="2 3">
    <name type="scientific">Rhypophila decipiens</name>
    <dbReference type="NCBI Taxonomy" id="261697"/>
    <lineage>
        <taxon>Eukaryota</taxon>
        <taxon>Fungi</taxon>
        <taxon>Dikarya</taxon>
        <taxon>Ascomycota</taxon>
        <taxon>Pezizomycotina</taxon>
        <taxon>Sordariomycetes</taxon>
        <taxon>Sordariomycetidae</taxon>
        <taxon>Sordariales</taxon>
        <taxon>Naviculisporaceae</taxon>
        <taxon>Rhypophila</taxon>
    </lineage>
</organism>
<evidence type="ECO:0000313" key="2">
    <source>
        <dbReference type="EMBL" id="KAK4205880.1"/>
    </source>
</evidence>
<feature type="coiled-coil region" evidence="1">
    <location>
        <begin position="48"/>
        <end position="75"/>
    </location>
</feature>
<name>A0AAN6XUP2_9PEZI</name>
<protein>
    <submittedName>
        <fullName evidence="2">Uncharacterized protein</fullName>
    </submittedName>
</protein>
<reference evidence="2" key="2">
    <citation type="submission" date="2023-05" db="EMBL/GenBank/DDBJ databases">
        <authorList>
            <consortium name="Lawrence Berkeley National Laboratory"/>
            <person name="Steindorff A."/>
            <person name="Hensen N."/>
            <person name="Bonometti L."/>
            <person name="Westerberg I."/>
            <person name="Brannstrom I.O."/>
            <person name="Guillou S."/>
            <person name="Cros-Aarteil S."/>
            <person name="Calhoun S."/>
            <person name="Haridas S."/>
            <person name="Kuo A."/>
            <person name="Mondo S."/>
            <person name="Pangilinan J."/>
            <person name="Riley R."/>
            <person name="Labutti K."/>
            <person name="Andreopoulos B."/>
            <person name="Lipzen A."/>
            <person name="Chen C."/>
            <person name="Yanf M."/>
            <person name="Daum C."/>
            <person name="Ng V."/>
            <person name="Clum A."/>
            <person name="Ohm R."/>
            <person name="Martin F."/>
            <person name="Silar P."/>
            <person name="Natvig D."/>
            <person name="Lalanne C."/>
            <person name="Gautier V."/>
            <person name="Ament-Velasquez S.L."/>
            <person name="Kruys A."/>
            <person name="Hutchinson M.I."/>
            <person name="Powell A.J."/>
            <person name="Barry K."/>
            <person name="Miller A.N."/>
            <person name="Grigoriev I.V."/>
            <person name="Debuchy R."/>
            <person name="Gladieux P."/>
            <person name="Thoren M.H."/>
            <person name="Johannesson H."/>
        </authorList>
    </citation>
    <scope>NUCLEOTIDE SEQUENCE</scope>
    <source>
        <strain evidence="2">PSN293</strain>
    </source>
</reference>
<feature type="non-terminal residue" evidence="2">
    <location>
        <position position="112"/>
    </location>
</feature>
<sequence length="112" mass="13025">MSQPHDSTGLQPHEILFGVEMRLGFDWRNATDLQALRKDLPKTELDVRREAQEIAKRIDERIALARKNLTVAQERQVQQANKTRREPNFDVGDRVFIVKKVYATDRPSVKLD</sequence>
<dbReference type="AlphaFoldDB" id="A0AAN6XUP2"/>
<comment type="caution">
    <text evidence="2">The sequence shown here is derived from an EMBL/GenBank/DDBJ whole genome shotgun (WGS) entry which is preliminary data.</text>
</comment>